<protein>
    <submittedName>
        <fullName evidence="1">Uncharacterized protein</fullName>
    </submittedName>
</protein>
<gene>
    <name evidence="1" type="ORF">F443_20864</name>
</gene>
<name>V9E011_PHYNI</name>
<dbReference type="Proteomes" id="UP000018721">
    <property type="component" value="Unassembled WGS sequence"/>
</dbReference>
<proteinExistence type="predicted"/>
<dbReference type="EMBL" id="ANIZ01003664">
    <property type="protein sequence ID" value="ETI32291.1"/>
    <property type="molecule type" value="Genomic_DNA"/>
</dbReference>
<keyword evidence="2" id="KW-1185">Reference proteome</keyword>
<evidence type="ECO:0000313" key="1">
    <source>
        <dbReference type="EMBL" id="ETI32291.1"/>
    </source>
</evidence>
<reference evidence="1 2" key="1">
    <citation type="submission" date="2013-11" db="EMBL/GenBank/DDBJ databases">
        <title>The Genome Sequence of Phytophthora parasitica P1569.</title>
        <authorList>
            <consortium name="The Broad Institute Genomics Platform"/>
            <person name="Russ C."/>
            <person name="Tyler B."/>
            <person name="Panabieres F."/>
            <person name="Shan W."/>
            <person name="Tripathy S."/>
            <person name="Grunwald N."/>
            <person name="Machado M."/>
            <person name="Johnson C.S."/>
            <person name="Arredondo F."/>
            <person name="Hong C."/>
            <person name="Coffey M."/>
            <person name="Young S.K."/>
            <person name="Zeng Q."/>
            <person name="Gargeya S."/>
            <person name="Fitzgerald M."/>
            <person name="Abouelleil A."/>
            <person name="Alvarado L."/>
            <person name="Chapman S.B."/>
            <person name="Gainer-Dewar J."/>
            <person name="Goldberg J."/>
            <person name="Griggs A."/>
            <person name="Gujja S."/>
            <person name="Hansen M."/>
            <person name="Howarth C."/>
            <person name="Imamovic A."/>
            <person name="Ireland A."/>
            <person name="Larimer J."/>
            <person name="McCowan C."/>
            <person name="Murphy C."/>
            <person name="Pearson M."/>
            <person name="Poon T.W."/>
            <person name="Priest M."/>
            <person name="Roberts A."/>
            <person name="Saif S."/>
            <person name="Shea T."/>
            <person name="Sykes S."/>
            <person name="Wortman J."/>
            <person name="Nusbaum C."/>
            <person name="Birren B."/>
        </authorList>
    </citation>
    <scope>NUCLEOTIDE SEQUENCE [LARGE SCALE GENOMIC DNA]</scope>
    <source>
        <strain evidence="1 2">P1569</strain>
    </source>
</reference>
<evidence type="ECO:0000313" key="2">
    <source>
        <dbReference type="Proteomes" id="UP000018721"/>
    </source>
</evidence>
<accession>V9E011</accession>
<organism evidence="1 2">
    <name type="scientific">Phytophthora nicotianae P1569</name>
    <dbReference type="NCBI Taxonomy" id="1317065"/>
    <lineage>
        <taxon>Eukaryota</taxon>
        <taxon>Sar</taxon>
        <taxon>Stramenopiles</taxon>
        <taxon>Oomycota</taxon>
        <taxon>Peronosporomycetes</taxon>
        <taxon>Peronosporales</taxon>
        <taxon>Peronosporaceae</taxon>
        <taxon>Phytophthora</taxon>
    </lineage>
</organism>
<dbReference type="HOGENOM" id="CLU_3352223_0_0_1"/>
<comment type="caution">
    <text evidence="1">The sequence shown here is derived from an EMBL/GenBank/DDBJ whole genome shotgun (WGS) entry which is preliminary data.</text>
</comment>
<sequence length="37" mass="4187">MRHSVLEKRQTRKFGGDNASKIIKAMFVANARVLEAL</sequence>
<dbReference type="AlphaFoldDB" id="V9E011"/>